<dbReference type="Pfam" id="PF09797">
    <property type="entry name" value="NatB_MDM20"/>
    <property type="match status" value="1"/>
</dbReference>
<evidence type="ECO:0000313" key="1">
    <source>
        <dbReference type="EMBL" id="MES1922007.1"/>
    </source>
</evidence>
<keyword evidence="2" id="KW-1185">Reference proteome</keyword>
<feature type="non-terminal residue" evidence="1">
    <location>
        <position position="378"/>
    </location>
</feature>
<dbReference type="InterPro" id="IPR019183">
    <property type="entry name" value="NAA25_NatB_aux_su"/>
</dbReference>
<reference evidence="1 2" key="1">
    <citation type="journal article" date="2024" name="BMC Biol.">
        <title>Comparative genomics of Ascetosporea gives new insight into the evolutionary basis for animal parasitism in Rhizaria.</title>
        <authorList>
            <person name="Hiltunen Thoren M."/>
            <person name="Onut-Brannstrom I."/>
            <person name="Alfjorden A."/>
            <person name="Peckova H."/>
            <person name="Swords F."/>
            <person name="Hooper C."/>
            <person name="Holzer A.S."/>
            <person name="Bass D."/>
            <person name="Burki F."/>
        </authorList>
    </citation>
    <scope>NUCLEOTIDE SEQUENCE [LARGE SCALE GENOMIC DNA]</scope>
    <source>
        <strain evidence="1">20-A016</strain>
    </source>
</reference>
<feature type="non-terminal residue" evidence="1">
    <location>
        <position position="1"/>
    </location>
</feature>
<dbReference type="Proteomes" id="UP001439008">
    <property type="component" value="Unassembled WGS sequence"/>
</dbReference>
<name>A0ABV2AQQ2_9EUKA</name>
<comment type="caution">
    <text evidence="1">The sequence shown here is derived from an EMBL/GenBank/DDBJ whole genome shotgun (WGS) entry which is preliminary data.</text>
</comment>
<proteinExistence type="predicted"/>
<protein>
    <submittedName>
        <fullName evidence="1">Uncharacterized protein</fullName>
    </submittedName>
</protein>
<sequence>AKQNLENKSAENKLILAILNYFKAFGDKRFFFSDILPFLSILKDVGNFEKKFEFGESGFGEKGEWISLINREKLRRYFSVNETDENIKKAAETNLARFTDSRKVLETSDGDMNGAEDFFVFAALDLIRIHNGEPNFQEKTLLILKAIFIAEKALKESPNRKMEMALNMLYLTDNVAHPNFEKQILPKLNNILIENLSHFVSSKMEDFGCFEQLKNLASSSKLFYENSFKSGSNSLLRFIKQGKPIMAIETLIFNLKLTKSLTKSKLNFKAFKVKIMEDLNRTTDFALEKIQNSLKQHKQTLSLFNAHGHFFENSDFSYFEEFSYRNEKNFLEAKSKYSKISRAIGNTKYNLRLKDVSKTFYPSSAASADIFRAFGVLF</sequence>
<organism evidence="1 2">
    <name type="scientific">Bonamia ostreae</name>
    <dbReference type="NCBI Taxonomy" id="126728"/>
    <lineage>
        <taxon>Eukaryota</taxon>
        <taxon>Sar</taxon>
        <taxon>Rhizaria</taxon>
        <taxon>Endomyxa</taxon>
        <taxon>Ascetosporea</taxon>
        <taxon>Haplosporida</taxon>
        <taxon>Bonamia</taxon>
    </lineage>
</organism>
<evidence type="ECO:0000313" key="2">
    <source>
        <dbReference type="Proteomes" id="UP001439008"/>
    </source>
</evidence>
<dbReference type="EMBL" id="JBDODL010002073">
    <property type="protein sequence ID" value="MES1922007.1"/>
    <property type="molecule type" value="Genomic_DNA"/>
</dbReference>
<accession>A0ABV2AQQ2</accession>
<gene>
    <name evidence="1" type="ORF">MHBO_003529</name>
</gene>